<reference evidence="4" key="1">
    <citation type="submission" date="2017-01" db="EMBL/GenBank/DDBJ databases">
        <authorList>
            <person name="Varghese N."/>
            <person name="Submissions S."/>
        </authorList>
    </citation>
    <scope>NUCLEOTIDE SEQUENCE [LARGE SCALE GENOMIC DNA]</scope>
    <source>
        <strain evidence="4">DSM 29430</strain>
    </source>
</reference>
<dbReference type="Proteomes" id="UP000186684">
    <property type="component" value="Unassembled WGS sequence"/>
</dbReference>
<dbReference type="STRING" id="633194.SAMN05421759_101324"/>
<sequence length="202" mass="20948">MPATGLVLGLVLGLAPGLAAPLHAQDLPALYDVTGVASDDVLNVREGPAASAAQIGALGPAATDIEVTAIENGWGRVNTDERSGWASLSFLARQGGQWADGLPAPRTCFGTEPFWSLDLAADVFDFQLFDKGLVSGPITLRTRASGRPDRYAFAGEAGGDRAILVMGRAECSDGMSDRLYGLTADFLLGDTLYSGCCSVAPN</sequence>
<feature type="chain" id="PRO_5012817341" evidence="1">
    <location>
        <begin position="25"/>
        <end position="202"/>
    </location>
</feature>
<organism evidence="3 4">
    <name type="scientific">Roseivivax lentus</name>
    <dbReference type="NCBI Taxonomy" id="633194"/>
    <lineage>
        <taxon>Bacteria</taxon>
        <taxon>Pseudomonadati</taxon>
        <taxon>Pseudomonadota</taxon>
        <taxon>Alphaproteobacteria</taxon>
        <taxon>Rhodobacterales</taxon>
        <taxon>Roseobacteraceae</taxon>
        <taxon>Roseivivax</taxon>
    </lineage>
</organism>
<dbReference type="InterPro" id="IPR003646">
    <property type="entry name" value="SH3-like_bac-type"/>
</dbReference>
<protein>
    <submittedName>
        <fullName evidence="3">SH3 domain-containing protein</fullName>
    </submittedName>
</protein>
<evidence type="ECO:0000313" key="3">
    <source>
        <dbReference type="EMBL" id="SIS54451.1"/>
    </source>
</evidence>
<name>A0A1N7JYS5_9RHOB</name>
<evidence type="ECO:0000313" key="4">
    <source>
        <dbReference type="Proteomes" id="UP000186684"/>
    </source>
</evidence>
<dbReference type="RefSeq" id="WP_076444326.1">
    <property type="nucleotide sequence ID" value="NZ_FTOQ01000001.1"/>
</dbReference>
<dbReference type="Pfam" id="PF08239">
    <property type="entry name" value="SH3_3"/>
    <property type="match status" value="1"/>
</dbReference>
<keyword evidence="1" id="KW-0732">Signal</keyword>
<feature type="domain" description="SH3b" evidence="2">
    <location>
        <begin position="40"/>
        <end position="91"/>
    </location>
</feature>
<evidence type="ECO:0000256" key="1">
    <source>
        <dbReference type="SAM" id="SignalP"/>
    </source>
</evidence>
<feature type="signal peptide" evidence="1">
    <location>
        <begin position="1"/>
        <end position="24"/>
    </location>
</feature>
<accession>A0A1N7JYS5</accession>
<dbReference type="AlphaFoldDB" id="A0A1N7JYS5"/>
<dbReference type="OrthoDB" id="5489750at2"/>
<dbReference type="EMBL" id="FTOQ01000001">
    <property type="protein sequence ID" value="SIS54451.1"/>
    <property type="molecule type" value="Genomic_DNA"/>
</dbReference>
<evidence type="ECO:0000259" key="2">
    <source>
        <dbReference type="Pfam" id="PF08239"/>
    </source>
</evidence>
<dbReference type="Gene3D" id="2.30.30.40">
    <property type="entry name" value="SH3 Domains"/>
    <property type="match status" value="1"/>
</dbReference>
<proteinExistence type="predicted"/>
<keyword evidence="4" id="KW-1185">Reference proteome</keyword>
<gene>
    <name evidence="3" type="ORF">SAMN05421759_101324</name>
</gene>